<gene>
    <name evidence="1" type="ORF">EV692_1753</name>
</gene>
<dbReference type="Proteomes" id="UP000295496">
    <property type="component" value="Unassembled WGS sequence"/>
</dbReference>
<evidence type="ECO:0000313" key="1">
    <source>
        <dbReference type="EMBL" id="TCK68419.1"/>
    </source>
</evidence>
<accession>A0A4R1KVN7</accession>
<dbReference type="AlphaFoldDB" id="A0A4R1KVN7"/>
<proteinExistence type="predicted"/>
<dbReference type="EMBL" id="SMGJ01000005">
    <property type="protein sequence ID" value="TCK68419.1"/>
    <property type="molecule type" value="Genomic_DNA"/>
</dbReference>
<evidence type="ECO:0000313" key="2">
    <source>
        <dbReference type="Proteomes" id="UP000295496"/>
    </source>
</evidence>
<reference evidence="1 2" key="1">
    <citation type="submission" date="2019-03" db="EMBL/GenBank/DDBJ databases">
        <title>Genomic Encyclopedia of Type Strains, Phase IV (KMG-IV): sequencing the most valuable type-strain genomes for metagenomic binning, comparative biology and taxonomic classification.</title>
        <authorList>
            <person name="Goeker M."/>
        </authorList>
    </citation>
    <scope>NUCLEOTIDE SEQUENCE [LARGE SCALE GENOMIC DNA]</scope>
    <source>
        <strain evidence="1 2">DSM 10053</strain>
    </source>
</reference>
<sequence length="55" mass="6738">MNKEELLKKHNEMLILWKAWKDEKKKHEILTFENEKGEIVRHYPDGKEVVIEYAK</sequence>
<dbReference type="RefSeq" id="WP_165867231.1">
    <property type="nucleotide sequence ID" value="NZ_CP170642.1"/>
</dbReference>
<organism evidence="1 2">
    <name type="scientific">Lonepinella koalarum</name>
    <dbReference type="NCBI Taxonomy" id="53417"/>
    <lineage>
        <taxon>Bacteria</taxon>
        <taxon>Pseudomonadati</taxon>
        <taxon>Pseudomonadota</taxon>
        <taxon>Gammaproteobacteria</taxon>
        <taxon>Pasteurellales</taxon>
        <taxon>Pasteurellaceae</taxon>
        <taxon>Lonepinella</taxon>
    </lineage>
</organism>
<comment type="caution">
    <text evidence="1">The sequence shown here is derived from an EMBL/GenBank/DDBJ whole genome shotgun (WGS) entry which is preliminary data.</text>
</comment>
<keyword evidence="2" id="KW-1185">Reference proteome</keyword>
<name>A0A4R1KVN7_9PAST</name>
<protein>
    <submittedName>
        <fullName evidence="1">Uncharacterized protein</fullName>
    </submittedName>
</protein>